<dbReference type="AlphaFoldDB" id="A0A4Q1AZG3"/>
<reference evidence="1 2" key="1">
    <citation type="submission" date="2017-09" db="EMBL/GenBank/DDBJ databases">
        <title>Genomics of the genus Arcobacter.</title>
        <authorList>
            <person name="Perez-Cataluna A."/>
            <person name="Figueras M.J."/>
            <person name="Salas-Masso N."/>
        </authorList>
    </citation>
    <scope>NUCLEOTIDE SEQUENCE [LARGE SCALE GENOMIC DNA]</scope>
    <source>
        <strain evidence="1 2">F156-34</strain>
    </source>
</reference>
<dbReference type="Proteomes" id="UP000289718">
    <property type="component" value="Unassembled WGS sequence"/>
</dbReference>
<evidence type="ECO:0000313" key="2">
    <source>
        <dbReference type="Proteomes" id="UP000289718"/>
    </source>
</evidence>
<dbReference type="OrthoDB" id="5349113at2"/>
<keyword evidence="2" id="KW-1185">Reference proteome</keyword>
<evidence type="ECO:0000313" key="1">
    <source>
        <dbReference type="EMBL" id="RXK14400.1"/>
    </source>
</evidence>
<dbReference type="EMBL" id="NXIE01000001">
    <property type="protein sequence ID" value="RXK14400.1"/>
    <property type="molecule type" value="Genomic_DNA"/>
</dbReference>
<name>A0A4Q1AZG3_9BACT</name>
<proteinExistence type="predicted"/>
<dbReference type="RefSeq" id="WP_129060540.1">
    <property type="nucleotide sequence ID" value="NZ_NXIE01000001.1"/>
</dbReference>
<accession>A0A4Q1AZG3</accession>
<organism evidence="1 2">
    <name type="scientific">Halarcobacter mediterraneus</name>
    <dbReference type="NCBI Taxonomy" id="2023153"/>
    <lineage>
        <taxon>Bacteria</taxon>
        <taxon>Pseudomonadati</taxon>
        <taxon>Campylobacterota</taxon>
        <taxon>Epsilonproteobacteria</taxon>
        <taxon>Campylobacterales</taxon>
        <taxon>Arcobacteraceae</taxon>
        <taxon>Halarcobacter</taxon>
    </lineage>
</organism>
<comment type="caution">
    <text evidence="1">The sequence shown here is derived from an EMBL/GenBank/DDBJ whole genome shotgun (WGS) entry which is preliminary data.</text>
</comment>
<sequence>MKNEKEKLIDEIKILISSNKNDVIDINPNFLDYFQIEELTSIKEQLIEKKNNIRKNTFDYLDEIYEKTKEDSI</sequence>
<gene>
    <name evidence="1" type="ORF">CP965_02830</name>
</gene>
<protein>
    <submittedName>
        <fullName evidence="1">Uncharacterized protein</fullName>
    </submittedName>
</protein>